<dbReference type="KEGG" id="slim:SCL_2588"/>
<evidence type="ECO:0000256" key="1">
    <source>
        <dbReference type="SAM" id="Phobius"/>
    </source>
</evidence>
<feature type="transmembrane region" description="Helical" evidence="1">
    <location>
        <begin position="99"/>
        <end position="117"/>
    </location>
</feature>
<proteinExistence type="predicted"/>
<feature type="transmembrane region" description="Helical" evidence="1">
    <location>
        <begin position="20"/>
        <end position="41"/>
    </location>
</feature>
<feature type="transmembrane region" description="Helical" evidence="1">
    <location>
        <begin position="47"/>
        <end position="66"/>
    </location>
</feature>
<protein>
    <submittedName>
        <fullName evidence="2">Uncharacterized protein</fullName>
    </submittedName>
</protein>
<name>A0A1B4XJ83_9GAMM</name>
<reference evidence="2 3" key="1">
    <citation type="submission" date="2015-05" db="EMBL/GenBank/DDBJ databases">
        <title>Complete genome sequence of a sulfur-oxidizing gammaproteobacterium strain HA5.</title>
        <authorList>
            <person name="Miura A."/>
            <person name="Kojima H."/>
            <person name="Fukui M."/>
        </authorList>
    </citation>
    <scope>NUCLEOTIDE SEQUENCE [LARGE SCALE GENOMIC DNA]</scope>
    <source>
        <strain evidence="2 3">HA5</strain>
    </source>
</reference>
<dbReference type="AlphaFoldDB" id="A0A1B4XJ83"/>
<dbReference type="EMBL" id="AP014879">
    <property type="protein sequence ID" value="BAV34865.1"/>
    <property type="molecule type" value="Genomic_DNA"/>
</dbReference>
<organism evidence="2 3">
    <name type="scientific">Sulfuricaulis limicola</name>
    <dbReference type="NCBI Taxonomy" id="1620215"/>
    <lineage>
        <taxon>Bacteria</taxon>
        <taxon>Pseudomonadati</taxon>
        <taxon>Pseudomonadota</taxon>
        <taxon>Gammaproteobacteria</taxon>
        <taxon>Acidiferrobacterales</taxon>
        <taxon>Acidiferrobacteraceae</taxon>
        <taxon>Sulfuricaulis</taxon>
    </lineage>
</organism>
<gene>
    <name evidence="2" type="ORF">SCL_2588</name>
</gene>
<keyword evidence="3" id="KW-1185">Reference proteome</keyword>
<feature type="transmembrane region" description="Helical" evidence="1">
    <location>
        <begin position="316"/>
        <end position="335"/>
    </location>
</feature>
<keyword evidence="1" id="KW-1133">Transmembrane helix</keyword>
<dbReference type="InParanoid" id="A0A1B4XJ83"/>
<dbReference type="Proteomes" id="UP000243180">
    <property type="component" value="Chromosome"/>
</dbReference>
<keyword evidence="1" id="KW-0812">Transmembrane</keyword>
<evidence type="ECO:0000313" key="2">
    <source>
        <dbReference type="EMBL" id="BAV34865.1"/>
    </source>
</evidence>
<evidence type="ECO:0000313" key="3">
    <source>
        <dbReference type="Proteomes" id="UP000243180"/>
    </source>
</evidence>
<feature type="transmembrane region" description="Helical" evidence="1">
    <location>
        <begin position="123"/>
        <end position="143"/>
    </location>
</feature>
<sequence length="341" mass="38335">MLSRTWITAVRCRGGKVVSVWRAAELLLLVIAVIAIMVFIALSRESFAASLPVLFIAVSSSVGVYFTDKRIKRLTEPKPIIIPPDFRGPLRIFRGKRSAMLLIAGVVIFLAPVPFMYEDGEHALAIGSGIFGLLSFFALLSYLRNMGMPYLILDDRGITTHVYGHIPWGDVDNALLHVRQSRSSKFYFLGLSVYGPQKYFQRMGFLLRLSRMKWLQLPSERDQLQISLNMLSHEPLYIDAAVKHLRAMYSRRIGVTPKTGDLSIDKNLAEIDKLMDSVKPGDDLANHQAVVSKLEKLTQDVKRELDGQAKKAKKQAVILLIVFLGLIVFVILKIWSELSGH</sequence>
<accession>A0A1B4XJ83</accession>
<keyword evidence="1" id="KW-0472">Membrane</keyword>